<protein>
    <submittedName>
        <fullName evidence="2">Transmembrane protein</fullName>
    </submittedName>
</protein>
<organism evidence="2">
    <name type="scientific">Clandestinovirus</name>
    <dbReference type="NCBI Taxonomy" id="2831644"/>
    <lineage>
        <taxon>Viruses</taxon>
    </lineage>
</organism>
<sequence length="143" mass="16136">MCFPQLFISAIFAILCCITFGTLFGIEANNITTCSREQILDCYISPDDQYQKIYNVTFTSTICSGLKTITVSKTVYLADCEDLSDVPQTFFCRLEHKDDICFLDESKTVFIIFGIAMGSACGLISIISFILLMVYCFQIKMRD</sequence>
<evidence type="ECO:0000313" key="2">
    <source>
        <dbReference type="EMBL" id="QYA18527.1"/>
    </source>
</evidence>
<proteinExistence type="predicted"/>
<dbReference type="EMBL" id="MZ420154">
    <property type="protein sequence ID" value="QYA18527.1"/>
    <property type="molecule type" value="Genomic_DNA"/>
</dbReference>
<evidence type="ECO:0000256" key="1">
    <source>
        <dbReference type="SAM" id="Phobius"/>
    </source>
</evidence>
<keyword evidence="1" id="KW-0472">Membrane</keyword>
<gene>
    <name evidence="2" type="ORF">KOM_12_258</name>
</gene>
<keyword evidence="1" id="KW-1133">Transmembrane helix</keyword>
<name>A0A8F8KR80_9VIRU</name>
<keyword evidence="1 2" id="KW-0812">Transmembrane</keyword>
<feature type="transmembrane region" description="Helical" evidence="1">
    <location>
        <begin position="109"/>
        <end position="137"/>
    </location>
</feature>
<reference evidence="2" key="1">
    <citation type="submission" date="2021-06" db="EMBL/GenBank/DDBJ databases">
        <authorList>
            <person name="Rolland C."/>
        </authorList>
    </citation>
    <scope>NUCLEOTIDE SEQUENCE</scope>
    <source>
        <strain evidence="2">347.936635</strain>
    </source>
</reference>
<accession>A0A8F8KR80</accession>